<gene>
    <name evidence="4" type="ordered locus">Deima_1559</name>
</gene>
<dbReference type="STRING" id="709986.Deima_1559"/>
<name>E8U819_DEIML</name>
<feature type="chain" id="PRO_5007913832" evidence="2">
    <location>
        <begin position="19"/>
        <end position="331"/>
    </location>
</feature>
<keyword evidence="1 4" id="KW-0413">Isomerase</keyword>
<dbReference type="PANTHER" id="PTHR47245:SF2">
    <property type="entry name" value="PEPTIDYL-PROLYL CIS-TRANS ISOMERASE HP_0175-RELATED"/>
    <property type="match status" value="1"/>
</dbReference>
<dbReference type="PROSITE" id="PS50198">
    <property type="entry name" value="PPIC_PPIASE_2"/>
    <property type="match status" value="1"/>
</dbReference>
<feature type="signal peptide" evidence="2">
    <location>
        <begin position="1"/>
        <end position="18"/>
    </location>
</feature>
<dbReference type="Pfam" id="PF13616">
    <property type="entry name" value="Rotamase_3"/>
    <property type="match status" value="1"/>
</dbReference>
<reference evidence="4 5" key="1">
    <citation type="journal article" date="2011" name="Stand. Genomic Sci.">
        <title>Complete genome sequence of Deinococcus maricopensis type strain (LB-34).</title>
        <authorList>
            <person name="Pukall R."/>
            <person name="Zeytun A."/>
            <person name="Lucas S."/>
            <person name="Lapidus A."/>
            <person name="Hammon N."/>
            <person name="Deshpande S."/>
            <person name="Nolan M."/>
            <person name="Cheng J.F."/>
            <person name="Pitluck S."/>
            <person name="Liolios K."/>
            <person name="Pagani I."/>
            <person name="Mikhailova N."/>
            <person name="Ivanova N."/>
            <person name="Mavromatis K."/>
            <person name="Pati A."/>
            <person name="Tapia R."/>
            <person name="Han C."/>
            <person name="Goodwin L."/>
            <person name="Chen A."/>
            <person name="Palaniappan K."/>
            <person name="Land M."/>
            <person name="Hauser L."/>
            <person name="Chang Y.J."/>
            <person name="Jeffries C.D."/>
            <person name="Brambilla E.M."/>
            <person name="Rohde M."/>
            <person name="Goker M."/>
            <person name="Detter J.C."/>
            <person name="Woyke T."/>
            <person name="Bristow J."/>
            <person name="Eisen J.A."/>
            <person name="Markowitz V."/>
            <person name="Hugenholtz P."/>
            <person name="Kyrpides N.C."/>
            <person name="Klenk H.P."/>
        </authorList>
    </citation>
    <scope>NUCLEOTIDE SEQUENCE [LARGE SCALE GENOMIC DNA]</scope>
    <source>
        <strain evidence="5">DSM 21211 / LMG 22137 / NRRL B-23946 / LB-34</strain>
    </source>
</reference>
<keyword evidence="1" id="KW-0697">Rotamase</keyword>
<dbReference type="HOGENOM" id="CLU_034646_5_3_0"/>
<evidence type="ECO:0000313" key="4">
    <source>
        <dbReference type="EMBL" id="ADV67208.1"/>
    </source>
</evidence>
<dbReference type="SUPFAM" id="SSF109998">
    <property type="entry name" value="Triger factor/SurA peptide-binding domain-like"/>
    <property type="match status" value="1"/>
</dbReference>
<dbReference type="Pfam" id="PF13624">
    <property type="entry name" value="SurA_N_3"/>
    <property type="match status" value="1"/>
</dbReference>
<dbReference type="Gene3D" id="1.10.4030.10">
    <property type="entry name" value="Porin chaperone SurA, peptide-binding domain"/>
    <property type="match status" value="1"/>
</dbReference>
<evidence type="ECO:0000256" key="2">
    <source>
        <dbReference type="SAM" id="SignalP"/>
    </source>
</evidence>
<dbReference type="PROSITE" id="PS01096">
    <property type="entry name" value="PPIC_PPIASE_1"/>
    <property type="match status" value="1"/>
</dbReference>
<proteinExistence type="predicted"/>
<keyword evidence="2" id="KW-0732">Signal</keyword>
<dbReference type="RefSeq" id="WP_013556713.1">
    <property type="nucleotide sequence ID" value="NC_014958.1"/>
</dbReference>
<dbReference type="eggNOG" id="COG0760">
    <property type="taxonomic scope" value="Bacteria"/>
</dbReference>
<protein>
    <submittedName>
        <fullName evidence="4">PpiC-type peptidyl-prolyl cis-trans isomerase</fullName>
    </submittedName>
</protein>
<reference evidence="5" key="2">
    <citation type="submission" date="2011-01" db="EMBL/GenBank/DDBJ databases">
        <title>The complete genome of Deinococcus maricopensis DSM 21211.</title>
        <authorList>
            <consortium name="US DOE Joint Genome Institute (JGI-PGF)"/>
            <person name="Lucas S."/>
            <person name="Copeland A."/>
            <person name="Lapidus A."/>
            <person name="Goodwin L."/>
            <person name="Pitluck S."/>
            <person name="Kyrpides N."/>
            <person name="Mavromatis K."/>
            <person name="Pagani I."/>
            <person name="Ivanova N."/>
            <person name="Ovchinnikova G."/>
            <person name="Zeytun A."/>
            <person name="Detter J.C."/>
            <person name="Han C."/>
            <person name="Land M."/>
            <person name="Hauser L."/>
            <person name="Markowitz V."/>
            <person name="Cheng J.-F."/>
            <person name="Hugenholtz P."/>
            <person name="Woyke T."/>
            <person name="Wu D."/>
            <person name="Pukall R."/>
            <person name="Gehrich-Schroeter G."/>
            <person name="Brambilla E."/>
            <person name="Klenk H.-P."/>
            <person name="Eisen J.A."/>
        </authorList>
    </citation>
    <scope>NUCLEOTIDE SEQUENCE [LARGE SCALE GENOMIC DNA]</scope>
    <source>
        <strain evidence="5">DSM 21211 / LMG 22137 / NRRL B-23946 / LB-34</strain>
    </source>
</reference>
<dbReference type="InterPro" id="IPR023058">
    <property type="entry name" value="PPIase_PpiC_CS"/>
</dbReference>
<evidence type="ECO:0000256" key="1">
    <source>
        <dbReference type="PROSITE-ProRule" id="PRU00278"/>
    </source>
</evidence>
<dbReference type="KEGG" id="dmr:Deima_1559"/>
<dbReference type="InterPro" id="IPR000297">
    <property type="entry name" value="PPIase_PpiC"/>
</dbReference>
<evidence type="ECO:0000313" key="5">
    <source>
        <dbReference type="Proteomes" id="UP000008635"/>
    </source>
</evidence>
<dbReference type="GO" id="GO:0003755">
    <property type="term" value="F:peptidyl-prolyl cis-trans isomerase activity"/>
    <property type="evidence" value="ECO:0007669"/>
    <property type="project" value="UniProtKB-KW"/>
</dbReference>
<keyword evidence="5" id="KW-1185">Reference proteome</keyword>
<dbReference type="InterPro" id="IPR046357">
    <property type="entry name" value="PPIase_dom_sf"/>
</dbReference>
<dbReference type="EMBL" id="CP002454">
    <property type="protein sequence ID" value="ADV67208.1"/>
    <property type="molecule type" value="Genomic_DNA"/>
</dbReference>
<dbReference type="InterPro" id="IPR027304">
    <property type="entry name" value="Trigger_fact/SurA_dom_sf"/>
</dbReference>
<dbReference type="PANTHER" id="PTHR47245">
    <property type="entry name" value="PEPTIDYLPROLYL ISOMERASE"/>
    <property type="match status" value="1"/>
</dbReference>
<sequence precursor="true">MKQVLLTFALLAGGAALAQTTPAPTPAPATTAAAPARDPQTVVARIGTQTLTLADFESAYRQAVAQVVNAQGVPLSADVLPYFVQYRPEILEQVARQRAVLQLAANSGLKVDTAKVDQSIEDLRKEYPADADYTDALEGSGYVSEAALRQSIADAQLYRAYLDTIRGKFKFSDSVVNGYYLSHKADFTRPAEACAKHILLKDDATARTVAARLSKGEDFAKVAAEVSEDPGSKGQGGDLGCLAPGDTVPEFDAAVFKGPLNTVQTVKTQFGTHLVVVTKRTDAGLAPLAEAADQIRDTLANEAAQKYINAQLVKVKVEVFKDLVTEAAPKE</sequence>
<feature type="domain" description="PpiC" evidence="3">
    <location>
        <begin position="190"/>
        <end position="279"/>
    </location>
</feature>
<evidence type="ECO:0000259" key="3">
    <source>
        <dbReference type="PROSITE" id="PS50198"/>
    </source>
</evidence>
<organism evidence="4 5">
    <name type="scientific">Deinococcus maricopensis (strain DSM 21211 / LMG 22137 / NRRL B-23946 / LB-34)</name>
    <dbReference type="NCBI Taxonomy" id="709986"/>
    <lineage>
        <taxon>Bacteria</taxon>
        <taxon>Thermotogati</taxon>
        <taxon>Deinococcota</taxon>
        <taxon>Deinococci</taxon>
        <taxon>Deinococcales</taxon>
        <taxon>Deinococcaceae</taxon>
        <taxon>Deinococcus</taxon>
    </lineage>
</organism>
<dbReference type="Gene3D" id="3.10.50.40">
    <property type="match status" value="1"/>
</dbReference>
<dbReference type="InterPro" id="IPR050245">
    <property type="entry name" value="PrsA_foldase"/>
</dbReference>
<accession>E8U819</accession>
<dbReference type="Proteomes" id="UP000008635">
    <property type="component" value="Chromosome"/>
</dbReference>
<dbReference type="SUPFAM" id="SSF54534">
    <property type="entry name" value="FKBP-like"/>
    <property type="match status" value="1"/>
</dbReference>
<dbReference type="AlphaFoldDB" id="E8U819"/>
<dbReference type="OrthoDB" id="14196at2"/>